<sequence length="341" mass="37141">MSPLLPTRQLGKDGPQVTAIGYGAMGLSAFYAAAAPDAERLQFLDYVFDSGIHNWDTADVYGDSEELIGKWLARSGKRDQLFLSTKGGGGVDGKGQSVVRSDPEYIKDACSKSLSKLGVDNVDLYFIHRLDKVTPVEKTVSTMVELKNEGKIKYLGLSECSASTLRRACKIHHITAVQIEYNPFSLEIEQNGLLAACRELGVAVVCYAPLGRGFLTGQIKSPKDFPEGDIRRFLPRFSSENFPKNLKIIESLQEIAQSKGVEVSTLTLAWLLAQGGDIIPIPGTTKQHNLDLNIQALSLELTTEESEKIRDVVEAAGVSGGRYHAAWDDSFADTPELSATT</sequence>
<reference evidence="1" key="1">
    <citation type="submission" date="2022-08" db="EMBL/GenBank/DDBJ databases">
        <title>Genome Sequence of Lecanicillium fungicola.</title>
        <authorList>
            <person name="Buettner E."/>
        </authorList>
    </citation>
    <scope>NUCLEOTIDE SEQUENCE</scope>
    <source>
        <strain evidence="1">Babe33</strain>
    </source>
</reference>
<evidence type="ECO:0000313" key="1">
    <source>
        <dbReference type="EMBL" id="KAJ2981350.1"/>
    </source>
</evidence>
<proteinExistence type="predicted"/>
<organism evidence="1 2">
    <name type="scientific">Zarea fungicola</name>
    <dbReference type="NCBI Taxonomy" id="93591"/>
    <lineage>
        <taxon>Eukaryota</taxon>
        <taxon>Fungi</taxon>
        <taxon>Dikarya</taxon>
        <taxon>Ascomycota</taxon>
        <taxon>Pezizomycotina</taxon>
        <taxon>Sordariomycetes</taxon>
        <taxon>Hypocreomycetidae</taxon>
        <taxon>Hypocreales</taxon>
        <taxon>Cordycipitaceae</taxon>
        <taxon>Zarea</taxon>
    </lineage>
</organism>
<dbReference type="Proteomes" id="UP001143910">
    <property type="component" value="Unassembled WGS sequence"/>
</dbReference>
<gene>
    <name evidence="1" type="ORF">NQ176_g2078</name>
</gene>
<evidence type="ECO:0000313" key="2">
    <source>
        <dbReference type="Proteomes" id="UP001143910"/>
    </source>
</evidence>
<protein>
    <submittedName>
        <fullName evidence="1">Uncharacterized protein</fullName>
    </submittedName>
</protein>
<keyword evidence="2" id="KW-1185">Reference proteome</keyword>
<comment type="caution">
    <text evidence="1">The sequence shown here is derived from an EMBL/GenBank/DDBJ whole genome shotgun (WGS) entry which is preliminary data.</text>
</comment>
<dbReference type="EMBL" id="JANJQO010000136">
    <property type="protein sequence ID" value="KAJ2981350.1"/>
    <property type="molecule type" value="Genomic_DNA"/>
</dbReference>
<name>A0ACC1NPU6_9HYPO</name>
<accession>A0ACC1NPU6</accession>